<dbReference type="Pfam" id="PF02902">
    <property type="entry name" value="Peptidase_C48"/>
    <property type="match status" value="1"/>
</dbReference>
<name>A0ABQ7VFZ5_SOLTU</name>
<sequence length="949" mass="107814">MAVGYRSLVQQEYAMDANQIQEYELFLKTPPVHPLRIVSSTKDGIVKDFKKILTVEQLDMFRQTCFGMYLDIPECSFQAQLHRCLMTLEVDQDNPNEFWICANGSILRFTIAEFALITGLKCTGNKNDFQVDDNSNSRLLVDYFYGAKIVKKEDLNKCFNDKRCGSNNEDAVKIAILYFIYNFIFSQQNDTIPIRDFVIVDNGTYNQFPWGKISFKELMRTYRHKLNYTKQLYRQAGMPYAIQVSFSNISPSPTELAVYDLTHVFDIAPNQVVTSIVPDGFEDFTTPPPPNVYMMSNLSGSSSAQPPKKQKLDGTSHAAKFDNHDMCSHTPETFSIILTSHKSAEKEFTTSYHEQTHNIQVQSPQSNNTEEDYSSSKKEFALLQKDISNLKDMVEKQFVDLRMYMQDMFKVIFDAIKEKKNMEYKGPGSAIQSSDGDGSHNNAVPHNTHGEGNGSGDKKKATTEEVQGVYVSKDYMVQSNVSGRTKKAFTDEIHQAGQYEELHKSDKDVPVASNYIPISNSEVRKSTSQEQDQLEPICVLPLSAVPSDTNTNFEFLISDSALPSQIPETKIVVRTSTVFTETPVQRNRLPGKWNKSPYVTEFGSGSGTKVVPDTFSQIHPFQSYFIVGPHPLELFQEYSAWLQAGLLKTHANKKTKDEHYRKKDCDLDQHLDFVVAFAKTKNWFYTMSVVGNYWNDEHMDVIFYYLRKKSKFQSNGNPRYTTAMCHFKSLMDEIYHTYKAQVPGQNAFTQGNSICSYINGFGTPAGIPWDQVDEVYIPVNCKEEFHWVLAVVQLKDRCIRVYDSYVAAGHNSLIKAEIAKIAFLLPSYLTLSGFFDKSERVDWLNLEAYNGKTVQDAFEIIFQSNIVQQSSGSMDCGLYSAAYAEYLTDGQSIPLANFDANLHRSRYGALLWNYGNKKASSGSVSDNEDPHKPRNTFVDSDDIEKINID</sequence>
<accession>A0ABQ7VFZ5</accession>
<dbReference type="InterPro" id="IPR003653">
    <property type="entry name" value="Peptidase_C48_C"/>
</dbReference>
<keyword evidence="2" id="KW-0645">Protease</keyword>
<evidence type="ECO:0000256" key="1">
    <source>
        <dbReference type="ARBA" id="ARBA00005234"/>
    </source>
</evidence>
<evidence type="ECO:0000256" key="3">
    <source>
        <dbReference type="ARBA" id="ARBA00022801"/>
    </source>
</evidence>
<reference evidence="6 7" key="1">
    <citation type="journal article" date="2021" name="bioRxiv">
        <title>Chromosome-scale and haplotype-resolved genome assembly of a tetraploid potato cultivar.</title>
        <authorList>
            <person name="Sun H."/>
            <person name="Jiao W.-B."/>
            <person name="Krause K."/>
            <person name="Campoy J.A."/>
            <person name="Goel M."/>
            <person name="Folz-Donahue K."/>
            <person name="Kukat C."/>
            <person name="Huettel B."/>
            <person name="Schneeberger K."/>
        </authorList>
    </citation>
    <scope>NUCLEOTIDE SEQUENCE [LARGE SCALE GENOMIC DNA]</scope>
    <source>
        <strain evidence="6">SolTubOtavaFocal</strain>
        <tissue evidence="6">Leaves</tissue>
    </source>
</reference>
<dbReference type="PANTHER" id="PTHR48449:SF1">
    <property type="entry name" value="DUF1985 DOMAIN-CONTAINING PROTEIN"/>
    <property type="match status" value="1"/>
</dbReference>
<feature type="domain" description="Ubiquitin-like protease family profile" evidence="5">
    <location>
        <begin position="677"/>
        <end position="887"/>
    </location>
</feature>
<proteinExistence type="inferred from homology"/>
<dbReference type="Pfam" id="PF09331">
    <property type="entry name" value="DUF1985"/>
    <property type="match status" value="1"/>
</dbReference>
<protein>
    <recommendedName>
        <fullName evidence="5">Ubiquitin-like protease family profile domain-containing protein</fullName>
    </recommendedName>
</protein>
<feature type="compositionally biased region" description="Polar residues" evidence="4">
    <location>
        <begin position="430"/>
        <end position="445"/>
    </location>
</feature>
<dbReference type="Proteomes" id="UP000826656">
    <property type="component" value="Unassembled WGS sequence"/>
</dbReference>
<dbReference type="EMBL" id="JAIVGD010000013">
    <property type="protein sequence ID" value="KAH0762474.1"/>
    <property type="molecule type" value="Genomic_DNA"/>
</dbReference>
<dbReference type="PROSITE" id="PS50600">
    <property type="entry name" value="ULP_PROTEASE"/>
    <property type="match status" value="1"/>
</dbReference>
<dbReference type="Gene3D" id="3.40.395.10">
    <property type="entry name" value="Adenoviral Proteinase, Chain A"/>
    <property type="match status" value="1"/>
</dbReference>
<evidence type="ECO:0000313" key="7">
    <source>
        <dbReference type="Proteomes" id="UP000826656"/>
    </source>
</evidence>
<dbReference type="InterPro" id="IPR038765">
    <property type="entry name" value="Papain-like_cys_pep_sf"/>
</dbReference>
<comment type="caution">
    <text evidence="6">The sequence shown here is derived from an EMBL/GenBank/DDBJ whole genome shotgun (WGS) entry which is preliminary data.</text>
</comment>
<evidence type="ECO:0000259" key="5">
    <source>
        <dbReference type="PROSITE" id="PS50600"/>
    </source>
</evidence>
<keyword evidence="3" id="KW-0378">Hydrolase</keyword>
<keyword evidence="7" id="KW-1185">Reference proteome</keyword>
<organism evidence="6 7">
    <name type="scientific">Solanum tuberosum</name>
    <name type="common">Potato</name>
    <dbReference type="NCBI Taxonomy" id="4113"/>
    <lineage>
        <taxon>Eukaryota</taxon>
        <taxon>Viridiplantae</taxon>
        <taxon>Streptophyta</taxon>
        <taxon>Embryophyta</taxon>
        <taxon>Tracheophyta</taxon>
        <taxon>Spermatophyta</taxon>
        <taxon>Magnoliopsida</taxon>
        <taxon>eudicotyledons</taxon>
        <taxon>Gunneridae</taxon>
        <taxon>Pentapetalae</taxon>
        <taxon>asterids</taxon>
        <taxon>lamiids</taxon>
        <taxon>Solanales</taxon>
        <taxon>Solanaceae</taxon>
        <taxon>Solanoideae</taxon>
        <taxon>Solaneae</taxon>
        <taxon>Solanum</taxon>
    </lineage>
</organism>
<feature type="region of interest" description="Disordered" evidence="4">
    <location>
        <begin position="921"/>
        <end position="940"/>
    </location>
</feature>
<evidence type="ECO:0000313" key="6">
    <source>
        <dbReference type="EMBL" id="KAH0762474.1"/>
    </source>
</evidence>
<feature type="region of interest" description="Disordered" evidence="4">
    <location>
        <begin position="297"/>
        <end position="316"/>
    </location>
</feature>
<evidence type="ECO:0000256" key="2">
    <source>
        <dbReference type="ARBA" id="ARBA00022670"/>
    </source>
</evidence>
<comment type="similarity">
    <text evidence="1">Belongs to the peptidase C48 family.</text>
</comment>
<dbReference type="PANTHER" id="PTHR48449">
    <property type="entry name" value="DUF1985 DOMAIN-CONTAINING PROTEIN"/>
    <property type="match status" value="1"/>
</dbReference>
<dbReference type="SUPFAM" id="SSF54001">
    <property type="entry name" value="Cysteine proteinases"/>
    <property type="match status" value="1"/>
</dbReference>
<dbReference type="InterPro" id="IPR015410">
    <property type="entry name" value="DUF1985"/>
</dbReference>
<gene>
    <name evidence="6" type="ORF">KY290_018547</name>
</gene>
<feature type="region of interest" description="Disordered" evidence="4">
    <location>
        <begin position="425"/>
        <end position="461"/>
    </location>
</feature>
<evidence type="ECO:0000256" key="4">
    <source>
        <dbReference type="SAM" id="MobiDB-lite"/>
    </source>
</evidence>